<gene>
    <name evidence="1" type="ORF">Vadar_008651</name>
</gene>
<evidence type="ECO:0000313" key="1">
    <source>
        <dbReference type="EMBL" id="KAH7837025.1"/>
    </source>
</evidence>
<dbReference type="EMBL" id="CM037156">
    <property type="protein sequence ID" value="KAH7837025.1"/>
    <property type="molecule type" value="Genomic_DNA"/>
</dbReference>
<evidence type="ECO:0000313" key="2">
    <source>
        <dbReference type="Proteomes" id="UP000828048"/>
    </source>
</evidence>
<organism evidence="1 2">
    <name type="scientific">Vaccinium darrowii</name>
    <dbReference type="NCBI Taxonomy" id="229202"/>
    <lineage>
        <taxon>Eukaryota</taxon>
        <taxon>Viridiplantae</taxon>
        <taxon>Streptophyta</taxon>
        <taxon>Embryophyta</taxon>
        <taxon>Tracheophyta</taxon>
        <taxon>Spermatophyta</taxon>
        <taxon>Magnoliopsida</taxon>
        <taxon>eudicotyledons</taxon>
        <taxon>Gunneridae</taxon>
        <taxon>Pentapetalae</taxon>
        <taxon>asterids</taxon>
        <taxon>Ericales</taxon>
        <taxon>Ericaceae</taxon>
        <taxon>Vaccinioideae</taxon>
        <taxon>Vaccinieae</taxon>
        <taxon>Vaccinium</taxon>
    </lineage>
</organism>
<comment type="caution">
    <text evidence="1">The sequence shown here is derived from an EMBL/GenBank/DDBJ whole genome shotgun (WGS) entry which is preliminary data.</text>
</comment>
<keyword evidence="2" id="KW-1185">Reference proteome</keyword>
<sequence>MSNYSGAHICQCLSRLTTVRRNSTVTIAGDRRKTGEQFVEGVLGLARGLLELGLHTGDVVALCALNSDWYLEWLLAVAFVGGIAAPLNYRWSLEDARSAIDDIRPVMLVTDECSTYWYSKLQVDSMTHLRWLVSMDSPSNCSTKRFVLTTQTIKKPTLRSQPWNYFTPPDGAAIICFTSGTTGRPKGVTISHSSLVVQSLAKIAIVGYSEDDVYLHTAPLCHIGGISSAMAVLMAGGCHILVPKFDAKLAIAAIEQLHVTSFITVPAMMSDIISLIRIKETWEGKESVKKILNGGGGLSVELFKDATIFFPRAKLLSAYGMTETCSSLTFLTFYDPARENSGNFSHITGDDVGHRLVHQPGAVCVGKPAPHVELTISSEDSSCVGRILTRGPHVMLRYWGQISTEGSSSSDEGWLDTSDIGTMDDYGNVWLIGRSKGRIKTGGENVYPEEVEAIISQHPGVSGIVVVGLPDARLTEMVVACVQLRDNWRWANSSFNPSTENKSQILSSDILREFCRDKHLTRFKIPKSFIVWKRQFPMTTTGKLRRDELRREVMSCMQFLPSNI</sequence>
<proteinExistence type="predicted"/>
<reference evidence="1 2" key="1">
    <citation type="journal article" date="2021" name="Hortic Res">
        <title>High-quality reference genome and annotation aids understanding of berry development for evergreen blueberry (Vaccinium darrowii).</title>
        <authorList>
            <person name="Yu J."/>
            <person name="Hulse-Kemp A.M."/>
            <person name="Babiker E."/>
            <person name="Staton M."/>
        </authorList>
    </citation>
    <scope>NUCLEOTIDE SEQUENCE [LARGE SCALE GENOMIC DNA]</scope>
    <source>
        <strain evidence="2">cv. NJ 8807/NJ 8810</strain>
        <tissue evidence="1">Young leaf</tissue>
    </source>
</reference>
<name>A0ACB7X8N1_9ERIC</name>
<dbReference type="Proteomes" id="UP000828048">
    <property type="component" value="Chromosome 6"/>
</dbReference>
<accession>A0ACB7X8N1</accession>
<protein>
    <submittedName>
        <fullName evidence="1">Uncharacterized protein</fullName>
    </submittedName>
</protein>